<dbReference type="InterPro" id="IPR001841">
    <property type="entry name" value="Znf_RING"/>
</dbReference>
<evidence type="ECO:0000259" key="9">
    <source>
        <dbReference type="PROSITE" id="PS50089"/>
    </source>
</evidence>
<name>A0A426ZVF1_ENSVE</name>
<keyword evidence="6" id="KW-0833">Ubl conjugation pathway</keyword>
<evidence type="ECO:0000313" key="11">
    <source>
        <dbReference type="Proteomes" id="UP000287651"/>
    </source>
</evidence>
<comment type="catalytic activity">
    <reaction evidence="1">
        <text>S-ubiquitinyl-[E2 ubiquitin-conjugating enzyme]-L-cysteine + [acceptor protein]-L-lysine = [E2 ubiquitin-conjugating enzyme]-L-cysteine + N(6)-ubiquitinyl-[acceptor protein]-L-lysine.</text>
        <dbReference type="EC" id="2.3.2.27"/>
    </reaction>
</comment>
<comment type="caution">
    <text evidence="10">The sequence shown here is derived from an EMBL/GenBank/DDBJ whole genome shotgun (WGS) entry which is preliminary data.</text>
</comment>
<sequence length="126" mass="14531">MTDWSAFYDSVSLLDQNRDMRLDIDNMSYEELLALEERIGNVCTGLSEETILKCMGEMVYHSNYIQEEGLLHDLCVYQEEYKDKEKLGTLNCGHDFHVGCISQWLQMKNVCPICKDSACSNTSKEQ</sequence>
<dbReference type="EC" id="2.3.2.27" evidence="2"/>
<evidence type="ECO:0000256" key="3">
    <source>
        <dbReference type="ARBA" id="ARBA00022679"/>
    </source>
</evidence>
<evidence type="ECO:0000256" key="5">
    <source>
        <dbReference type="ARBA" id="ARBA00022771"/>
    </source>
</evidence>
<keyword evidence="3" id="KW-0808">Transferase</keyword>
<evidence type="ECO:0000256" key="8">
    <source>
        <dbReference type="PROSITE-ProRule" id="PRU00175"/>
    </source>
</evidence>
<feature type="domain" description="RING-type" evidence="9">
    <location>
        <begin position="74"/>
        <end position="115"/>
    </location>
</feature>
<evidence type="ECO:0000256" key="7">
    <source>
        <dbReference type="ARBA" id="ARBA00022833"/>
    </source>
</evidence>
<reference evidence="10 11" key="1">
    <citation type="journal article" date="2014" name="Agronomy (Basel)">
        <title>A Draft Genome Sequence for Ensete ventricosum, the Drought-Tolerant Tree Against Hunger.</title>
        <authorList>
            <person name="Harrison J."/>
            <person name="Moore K.A."/>
            <person name="Paszkiewicz K."/>
            <person name="Jones T."/>
            <person name="Grant M."/>
            <person name="Ambacheew D."/>
            <person name="Muzemil S."/>
            <person name="Studholme D.J."/>
        </authorList>
    </citation>
    <scope>NUCLEOTIDE SEQUENCE [LARGE SCALE GENOMIC DNA]</scope>
</reference>
<proteinExistence type="predicted"/>
<dbReference type="SUPFAM" id="SSF57850">
    <property type="entry name" value="RING/U-box"/>
    <property type="match status" value="1"/>
</dbReference>
<evidence type="ECO:0000256" key="2">
    <source>
        <dbReference type="ARBA" id="ARBA00012483"/>
    </source>
</evidence>
<dbReference type="InterPro" id="IPR013083">
    <property type="entry name" value="Znf_RING/FYVE/PHD"/>
</dbReference>
<evidence type="ECO:0000313" key="10">
    <source>
        <dbReference type="EMBL" id="RRT67943.1"/>
    </source>
</evidence>
<keyword evidence="7" id="KW-0862">Zinc</keyword>
<dbReference type="PANTHER" id="PTHR22937">
    <property type="entry name" value="E3 UBIQUITIN-PROTEIN LIGASE RNF165"/>
    <property type="match status" value="1"/>
</dbReference>
<dbReference type="Pfam" id="PF13639">
    <property type="entry name" value="zf-RING_2"/>
    <property type="match status" value="1"/>
</dbReference>
<evidence type="ECO:0000256" key="4">
    <source>
        <dbReference type="ARBA" id="ARBA00022723"/>
    </source>
</evidence>
<accession>A0A426ZVF1</accession>
<dbReference type="EMBL" id="AMZH03004861">
    <property type="protein sequence ID" value="RRT67943.1"/>
    <property type="molecule type" value="Genomic_DNA"/>
</dbReference>
<dbReference type="Proteomes" id="UP000287651">
    <property type="component" value="Unassembled WGS sequence"/>
</dbReference>
<dbReference type="PROSITE" id="PS50089">
    <property type="entry name" value="ZF_RING_2"/>
    <property type="match status" value="1"/>
</dbReference>
<dbReference type="SMART" id="SM00184">
    <property type="entry name" value="RING"/>
    <property type="match status" value="1"/>
</dbReference>
<evidence type="ECO:0000256" key="1">
    <source>
        <dbReference type="ARBA" id="ARBA00000900"/>
    </source>
</evidence>
<dbReference type="AlphaFoldDB" id="A0A426ZVF1"/>
<dbReference type="InterPro" id="IPR045191">
    <property type="entry name" value="MBR1/2-like"/>
</dbReference>
<dbReference type="PANTHER" id="PTHR22937:SF65">
    <property type="entry name" value="E3 UBIQUITIN-PROTEIN LIGASE ARK2C"/>
    <property type="match status" value="1"/>
</dbReference>
<evidence type="ECO:0000256" key="6">
    <source>
        <dbReference type="ARBA" id="ARBA00022786"/>
    </source>
</evidence>
<dbReference type="GO" id="GO:0008270">
    <property type="term" value="F:zinc ion binding"/>
    <property type="evidence" value="ECO:0007669"/>
    <property type="project" value="UniProtKB-KW"/>
</dbReference>
<gene>
    <name evidence="10" type="ORF">B296_00014518</name>
</gene>
<keyword evidence="4" id="KW-0479">Metal-binding</keyword>
<protein>
    <recommendedName>
        <fullName evidence="2">RING-type E3 ubiquitin transferase</fullName>
        <ecNumber evidence="2">2.3.2.27</ecNumber>
    </recommendedName>
</protein>
<keyword evidence="5 8" id="KW-0863">Zinc-finger</keyword>
<dbReference type="GO" id="GO:0061630">
    <property type="term" value="F:ubiquitin protein ligase activity"/>
    <property type="evidence" value="ECO:0007669"/>
    <property type="project" value="UniProtKB-EC"/>
</dbReference>
<organism evidence="10 11">
    <name type="scientific">Ensete ventricosum</name>
    <name type="common">Abyssinian banana</name>
    <name type="synonym">Musa ensete</name>
    <dbReference type="NCBI Taxonomy" id="4639"/>
    <lineage>
        <taxon>Eukaryota</taxon>
        <taxon>Viridiplantae</taxon>
        <taxon>Streptophyta</taxon>
        <taxon>Embryophyta</taxon>
        <taxon>Tracheophyta</taxon>
        <taxon>Spermatophyta</taxon>
        <taxon>Magnoliopsida</taxon>
        <taxon>Liliopsida</taxon>
        <taxon>Zingiberales</taxon>
        <taxon>Musaceae</taxon>
        <taxon>Ensete</taxon>
    </lineage>
</organism>
<dbReference type="Gene3D" id="3.30.40.10">
    <property type="entry name" value="Zinc/RING finger domain, C3HC4 (zinc finger)"/>
    <property type="match status" value="1"/>
</dbReference>